<dbReference type="Pfam" id="PF11185">
    <property type="entry name" value="DUF2971"/>
    <property type="match status" value="1"/>
</dbReference>
<name>A0ABU1NF66_9BURK</name>
<reference evidence="1 2" key="1">
    <citation type="submission" date="2023-07" db="EMBL/GenBank/DDBJ databases">
        <title>Sorghum-associated microbial communities from plants grown in Nebraska, USA.</title>
        <authorList>
            <person name="Schachtman D."/>
        </authorList>
    </citation>
    <scope>NUCLEOTIDE SEQUENCE [LARGE SCALE GENOMIC DNA]</scope>
    <source>
        <strain evidence="1 2">DS1781</strain>
    </source>
</reference>
<gene>
    <name evidence="1" type="ORF">J2739_002756</name>
</gene>
<dbReference type="InterPro" id="IPR021352">
    <property type="entry name" value="DUF2971"/>
</dbReference>
<evidence type="ECO:0008006" key="3">
    <source>
        <dbReference type="Google" id="ProtNLM"/>
    </source>
</evidence>
<dbReference type="Proteomes" id="UP001184230">
    <property type="component" value="Unassembled WGS sequence"/>
</dbReference>
<evidence type="ECO:0000313" key="1">
    <source>
        <dbReference type="EMBL" id="MDR6536983.1"/>
    </source>
</evidence>
<sequence length="289" mass="33727">MSIYKYLPIEIALLYFENWHLRLSRRFDLNDPFEIQVKTPTPPPWTAPQPSPKLPPDDLHWLPPAPPPQMVHEYQDFKVKEALWPMVGMVCFSRTRRHLLMWAHYTNSHKGVLLEFDDKHPCFSRKIADLGDPPASVHPEAVDGWRNAVAEKRFPDLWGRLDDVQYSDERFTVYSDLEEDAVKRICLTKSLEWAYEQEVRLLWPVALADEPESSKRQFAKAWEVRLFSVPPGALRSITLGALCHSESQLEIKRRLDKTDTGHVQILRAVPDKQEFRLNYESCDWPKEAA</sequence>
<dbReference type="EMBL" id="JAVDRF010000005">
    <property type="protein sequence ID" value="MDR6536983.1"/>
    <property type="molecule type" value="Genomic_DNA"/>
</dbReference>
<keyword evidence="2" id="KW-1185">Reference proteome</keyword>
<protein>
    <recommendedName>
        <fullName evidence="3">DUF2971 domain-containing protein</fullName>
    </recommendedName>
</protein>
<proteinExistence type="predicted"/>
<organism evidence="1 2">
    <name type="scientific">Variovorax soli</name>
    <dbReference type="NCBI Taxonomy" id="376815"/>
    <lineage>
        <taxon>Bacteria</taxon>
        <taxon>Pseudomonadati</taxon>
        <taxon>Pseudomonadota</taxon>
        <taxon>Betaproteobacteria</taxon>
        <taxon>Burkholderiales</taxon>
        <taxon>Comamonadaceae</taxon>
        <taxon>Variovorax</taxon>
    </lineage>
</organism>
<evidence type="ECO:0000313" key="2">
    <source>
        <dbReference type="Proteomes" id="UP001184230"/>
    </source>
</evidence>
<comment type="caution">
    <text evidence="1">The sequence shown here is derived from an EMBL/GenBank/DDBJ whole genome shotgun (WGS) entry which is preliminary data.</text>
</comment>
<dbReference type="RefSeq" id="WP_309902502.1">
    <property type="nucleotide sequence ID" value="NZ_JAVDRF010000005.1"/>
</dbReference>
<accession>A0ABU1NF66</accession>